<reference evidence="1 2" key="1">
    <citation type="journal article" date="2016" name="Nat. Commun.">
        <title>Thousands of microbial genomes shed light on interconnected biogeochemical processes in an aquifer system.</title>
        <authorList>
            <person name="Anantharaman K."/>
            <person name="Brown C.T."/>
            <person name="Hug L.A."/>
            <person name="Sharon I."/>
            <person name="Castelle C.J."/>
            <person name="Probst A.J."/>
            <person name="Thomas B.C."/>
            <person name="Singh A."/>
            <person name="Wilkins M.J."/>
            <person name="Karaoz U."/>
            <person name="Brodie E.L."/>
            <person name="Williams K.H."/>
            <person name="Hubbard S.S."/>
            <person name="Banfield J.F."/>
        </authorList>
    </citation>
    <scope>NUCLEOTIDE SEQUENCE [LARGE SCALE GENOMIC DNA]</scope>
</reference>
<dbReference type="STRING" id="1801780.A2917_03455"/>
<gene>
    <name evidence="1" type="ORF">A2917_03455</name>
</gene>
<accession>A0A1F6XNA6</accession>
<comment type="caution">
    <text evidence="1">The sequence shown here is derived from an EMBL/GenBank/DDBJ whole genome shotgun (WGS) entry which is preliminary data.</text>
</comment>
<protein>
    <submittedName>
        <fullName evidence="1">Uncharacterized protein</fullName>
    </submittedName>
</protein>
<dbReference type="EMBL" id="MFVE01000005">
    <property type="protein sequence ID" value="OGI95582.1"/>
    <property type="molecule type" value="Genomic_DNA"/>
</dbReference>
<evidence type="ECO:0000313" key="1">
    <source>
        <dbReference type="EMBL" id="OGI95582.1"/>
    </source>
</evidence>
<sequence>MTEINFGFSEVINIILTLILSFQWFQDRARENAVKNGLFAIREMVERTNVQSSPDILVALDSNLATLGVRRPYVERCKKLLSTIHLKLARSKNAPFPEPSFIKKEELARDKITTL</sequence>
<evidence type="ECO:0000313" key="2">
    <source>
        <dbReference type="Proteomes" id="UP000178104"/>
    </source>
</evidence>
<organism evidence="1 2">
    <name type="scientific">Candidatus Nomurabacteria bacterium RIFCSPLOWO2_01_FULL_42_17</name>
    <dbReference type="NCBI Taxonomy" id="1801780"/>
    <lineage>
        <taxon>Bacteria</taxon>
        <taxon>Candidatus Nomuraibacteriota</taxon>
    </lineage>
</organism>
<name>A0A1F6XNA6_9BACT</name>
<proteinExistence type="predicted"/>
<dbReference type="Proteomes" id="UP000178104">
    <property type="component" value="Unassembled WGS sequence"/>
</dbReference>
<dbReference type="AlphaFoldDB" id="A0A1F6XNA6"/>